<organism evidence="1 2">
    <name type="scientific">Ficus carica</name>
    <name type="common">Common fig</name>
    <dbReference type="NCBI Taxonomy" id="3494"/>
    <lineage>
        <taxon>Eukaryota</taxon>
        <taxon>Viridiplantae</taxon>
        <taxon>Streptophyta</taxon>
        <taxon>Embryophyta</taxon>
        <taxon>Tracheophyta</taxon>
        <taxon>Spermatophyta</taxon>
        <taxon>Magnoliopsida</taxon>
        <taxon>eudicotyledons</taxon>
        <taxon>Gunneridae</taxon>
        <taxon>Pentapetalae</taxon>
        <taxon>rosids</taxon>
        <taxon>fabids</taxon>
        <taxon>Rosales</taxon>
        <taxon>Moraceae</taxon>
        <taxon>Ficeae</taxon>
        <taxon>Ficus</taxon>
    </lineage>
</organism>
<evidence type="ECO:0000313" key="2">
    <source>
        <dbReference type="Proteomes" id="UP001187192"/>
    </source>
</evidence>
<accession>A0AA88DHB5</accession>
<reference evidence="1" key="1">
    <citation type="submission" date="2023-07" db="EMBL/GenBank/DDBJ databases">
        <title>draft genome sequence of fig (Ficus carica).</title>
        <authorList>
            <person name="Takahashi T."/>
            <person name="Nishimura K."/>
        </authorList>
    </citation>
    <scope>NUCLEOTIDE SEQUENCE</scope>
</reference>
<dbReference type="PANTHER" id="PTHR38353:SF2">
    <property type="entry name" value="TROPOMYOSIN"/>
    <property type="match status" value="1"/>
</dbReference>
<name>A0AA88DHB5_FICCA</name>
<sequence>MADVEDQAAKLSVEEQMQLTIIQTLENDIISEKSEISKLREDIEGMLKAKGEICSQILEKQRKIASLESDSSTLAQTLVLIQQEKVGLSSKLKEKRTYYQKVAQDMNYRLQERKDYFNSLATSRKAGKLATEDDARRNLMAKLDSAKAKLDEILEVKSKLVMENKKVKQAIEQVNSRANDFEPHLRALDIKTLEEEYNTLLSDKAGVTEYLQSLQAQVEILKGISHVVKCACGEEYRVGTDLCA</sequence>
<dbReference type="Proteomes" id="UP001187192">
    <property type="component" value="Unassembled WGS sequence"/>
</dbReference>
<protein>
    <submittedName>
        <fullName evidence="1">Uncharacterized protein</fullName>
    </submittedName>
</protein>
<dbReference type="EMBL" id="BTGU01000063">
    <property type="protein sequence ID" value="GMN56472.1"/>
    <property type="molecule type" value="Genomic_DNA"/>
</dbReference>
<dbReference type="PANTHER" id="PTHR38353">
    <property type="entry name" value="TROPOMYOSIN"/>
    <property type="match status" value="1"/>
</dbReference>
<proteinExistence type="predicted"/>
<dbReference type="AlphaFoldDB" id="A0AA88DHB5"/>
<keyword evidence="2" id="KW-1185">Reference proteome</keyword>
<gene>
    <name evidence="1" type="ORF">TIFTF001_025605</name>
</gene>
<evidence type="ECO:0000313" key="1">
    <source>
        <dbReference type="EMBL" id="GMN56472.1"/>
    </source>
</evidence>
<comment type="caution">
    <text evidence="1">The sequence shown here is derived from an EMBL/GenBank/DDBJ whole genome shotgun (WGS) entry which is preliminary data.</text>
</comment>